<evidence type="ECO:0000256" key="5">
    <source>
        <dbReference type="ARBA" id="ARBA00022801"/>
    </source>
</evidence>
<dbReference type="PRINTS" id="PR00724">
    <property type="entry name" value="CRBOXYPTASEC"/>
</dbReference>
<keyword evidence="2 7" id="KW-0121">Carboxypeptidase</keyword>
<sequence>MPTETTPLIGQLGPDRTSSFLNRKSITIFGAVALVIFVFSTAFSATTQPPKLEKDSFLVSALPGETNEITASLNKQYAGYIPVTNDGYLFFWHFPSMNVTSNRLVIWINGGPGCSSMIGQFTENGPFSVSDEGSLAVNKFSWHNNVNMLYVDQPTGAGFSFTKPKKGPHDEYEVGAQFHTFLRQFYLIFPETQGMDLFITGESYAGVYVPWIAKYIVENPVIPSKDISRTFVQKETPTFRIKFKGIGIGNPVLSYKYQFQPIEAFEFLHATNFFKNDSVALREASNLAETCRYTSDRFPNSTGMPFGCSMYRFANDWGVGQYGEGYCLDRLNINLKCVDDSMIGGPMLSVYLDRSDVRKAIHVDPLQLENGGHIQWKACDQRVDNLNDTALPEPIEIIPQLIASGIKCLVYEGDLDLSINYIGTERSLSNMTWSGKQGMHQPLTEYRVDGVPAGLEASERGLSYLRVYQAGHLVPTDQPARGADVLQRIINQ</sequence>
<comment type="similarity">
    <text evidence="1 7">Belongs to the peptidase S10 family.</text>
</comment>
<evidence type="ECO:0000256" key="4">
    <source>
        <dbReference type="ARBA" id="ARBA00022729"/>
    </source>
</evidence>
<evidence type="ECO:0000256" key="1">
    <source>
        <dbReference type="ARBA" id="ARBA00009431"/>
    </source>
</evidence>
<organism evidence="9 10">
    <name type="scientific">Chytriomyces confervae</name>
    <dbReference type="NCBI Taxonomy" id="246404"/>
    <lineage>
        <taxon>Eukaryota</taxon>
        <taxon>Fungi</taxon>
        <taxon>Fungi incertae sedis</taxon>
        <taxon>Chytridiomycota</taxon>
        <taxon>Chytridiomycota incertae sedis</taxon>
        <taxon>Chytridiomycetes</taxon>
        <taxon>Chytridiales</taxon>
        <taxon>Chytriomycetaceae</taxon>
        <taxon>Chytriomyces</taxon>
    </lineage>
</organism>
<keyword evidence="10" id="KW-1185">Reference proteome</keyword>
<evidence type="ECO:0000256" key="6">
    <source>
        <dbReference type="ARBA" id="ARBA00023180"/>
    </source>
</evidence>
<evidence type="ECO:0000256" key="3">
    <source>
        <dbReference type="ARBA" id="ARBA00022670"/>
    </source>
</evidence>
<dbReference type="PANTHER" id="PTHR11802:SF3">
    <property type="entry name" value="RETINOID-INDUCIBLE SERINE CARBOXYPEPTIDASE"/>
    <property type="match status" value="1"/>
</dbReference>
<dbReference type="InterPro" id="IPR029058">
    <property type="entry name" value="AB_hydrolase_fold"/>
</dbReference>
<dbReference type="PROSITE" id="PS00560">
    <property type="entry name" value="CARBOXYPEPT_SER_HIS"/>
    <property type="match status" value="1"/>
</dbReference>
<dbReference type="PROSITE" id="PS00131">
    <property type="entry name" value="CARBOXYPEPT_SER_SER"/>
    <property type="match status" value="1"/>
</dbReference>
<dbReference type="EC" id="3.4.16.-" evidence="7"/>
<keyword evidence="8" id="KW-1133">Transmembrane helix</keyword>
<accession>A0A507FNE9</accession>
<dbReference type="OrthoDB" id="443318at2759"/>
<keyword evidence="5 7" id="KW-0378">Hydrolase</keyword>
<protein>
    <recommendedName>
        <fullName evidence="7">Carboxypeptidase</fullName>
        <ecNumber evidence="7">3.4.16.-</ecNumber>
    </recommendedName>
</protein>
<reference evidence="9 10" key="1">
    <citation type="journal article" date="2019" name="Sci. Rep.">
        <title>Comparative genomics of chytrid fungi reveal insights into the obligate biotrophic and pathogenic lifestyle of Synchytrium endobioticum.</title>
        <authorList>
            <person name="van de Vossenberg B.T.L.H."/>
            <person name="Warris S."/>
            <person name="Nguyen H.D.T."/>
            <person name="van Gent-Pelzer M.P.E."/>
            <person name="Joly D.L."/>
            <person name="van de Geest H.C."/>
            <person name="Bonants P.J.M."/>
            <person name="Smith D.S."/>
            <person name="Levesque C.A."/>
            <person name="van der Lee T.A.J."/>
        </authorList>
    </citation>
    <scope>NUCLEOTIDE SEQUENCE [LARGE SCALE GENOMIC DNA]</scope>
    <source>
        <strain evidence="9 10">CBS 675.73</strain>
    </source>
</reference>
<evidence type="ECO:0000256" key="2">
    <source>
        <dbReference type="ARBA" id="ARBA00022645"/>
    </source>
</evidence>
<keyword evidence="3 7" id="KW-0645">Protease</keyword>
<dbReference type="Gene3D" id="3.40.50.1820">
    <property type="entry name" value="alpha/beta hydrolase"/>
    <property type="match status" value="1"/>
</dbReference>
<dbReference type="GO" id="GO:0006508">
    <property type="term" value="P:proteolysis"/>
    <property type="evidence" value="ECO:0007669"/>
    <property type="project" value="UniProtKB-KW"/>
</dbReference>
<dbReference type="InterPro" id="IPR033124">
    <property type="entry name" value="Ser_caboxypep_his_AS"/>
</dbReference>
<evidence type="ECO:0000256" key="7">
    <source>
        <dbReference type="RuleBase" id="RU361156"/>
    </source>
</evidence>
<keyword evidence="6" id="KW-0325">Glycoprotein</keyword>
<dbReference type="Pfam" id="PF00450">
    <property type="entry name" value="Peptidase_S10"/>
    <property type="match status" value="1"/>
</dbReference>
<dbReference type="SUPFAM" id="SSF53474">
    <property type="entry name" value="alpha/beta-Hydrolases"/>
    <property type="match status" value="1"/>
</dbReference>
<gene>
    <name evidence="9" type="ORF">CcCBS67573_g01860</name>
</gene>
<dbReference type="EMBL" id="QEAP01000034">
    <property type="protein sequence ID" value="TPX76856.1"/>
    <property type="molecule type" value="Genomic_DNA"/>
</dbReference>
<keyword evidence="4" id="KW-0732">Signal</keyword>
<dbReference type="PANTHER" id="PTHR11802">
    <property type="entry name" value="SERINE PROTEASE FAMILY S10 SERINE CARBOXYPEPTIDASE"/>
    <property type="match status" value="1"/>
</dbReference>
<feature type="transmembrane region" description="Helical" evidence="8">
    <location>
        <begin position="26"/>
        <end position="45"/>
    </location>
</feature>
<dbReference type="GO" id="GO:0004185">
    <property type="term" value="F:serine-type carboxypeptidase activity"/>
    <property type="evidence" value="ECO:0007669"/>
    <property type="project" value="UniProtKB-UniRule"/>
</dbReference>
<dbReference type="Proteomes" id="UP000320333">
    <property type="component" value="Unassembled WGS sequence"/>
</dbReference>
<name>A0A507FNE9_9FUNG</name>
<keyword evidence="8" id="KW-0812">Transmembrane</keyword>
<evidence type="ECO:0000313" key="10">
    <source>
        <dbReference type="Proteomes" id="UP000320333"/>
    </source>
</evidence>
<dbReference type="InterPro" id="IPR001563">
    <property type="entry name" value="Peptidase_S10"/>
</dbReference>
<dbReference type="STRING" id="246404.A0A507FNE9"/>
<comment type="caution">
    <text evidence="9">The sequence shown here is derived from an EMBL/GenBank/DDBJ whole genome shotgun (WGS) entry which is preliminary data.</text>
</comment>
<dbReference type="InterPro" id="IPR018202">
    <property type="entry name" value="Ser_caboxypep_ser_AS"/>
</dbReference>
<proteinExistence type="inferred from homology"/>
<keyword evidence="8" id="KW-0472">Membrane</keyword>
<dbReference type="AlphaFoldDB" id="A0A507FNE9"/>
<evidence type="ECO:0000256" key="8">
    <source>
        <dbReference type="SAM" id="Phobius"/>
    </source>
</evidence>
<evidence type="ECO:0000313" key="9">
    <source>
        <dbReference type="EMBL" id="TPX76856.1"/>
    </source>
</evidence>